<sequence>MESAQPRWIARTLQLNAGQDPLGLQSMTQDRLMPSLLPGILELSDTARYMSFHAFLLDEYARRKLPATTANLSTFVKRCEWDLGLAVQRCPRRCGSSPVGLTRLRQATMDDGEIGRGESVQSPLGGYGLYYRSPMATLGLVARAGTELGDRPTTVDVLRTDSARARRLAEGFRSAVADTAYVQHHLGTEVPLPQAVVEEYAEHACLCRLDTRPGERQAIHDALFTDDDGAPQPAGELDQRRRSVAHFLTLLRSEPDVARTESAYRRAAAGASGERGAEHRWVAGQWAAVMAKDVWQEALCSLWTDFCRRGLARSRTDGLGLDAGTVRGLVPELLAGPPLVDPAMPASELAADPPPLPVADDRPVAVADADLEDLRQATRRLDSAASGLVVILELAGRVTARTGPGWTEVLESDSAWQRPVDTALTGVRRLVDEGATADELLWWLLSRFVIERHEVIAYSKLPDFTFRFRWEEGLLRFVDHGRGRFPTASVRHSPLRRLTRDLGLWEDGDVPRLTARGAALVDEVLT</sequence>
<accession>A0A4R1HNJ3</accession>
<keyword evidence="2" id="KW-1185">Reference proteome</keyword>
<evidence type="ECO:0000313" key="2">
    <source>
        <dbReference type="Proteomes" id="UP000295560"/>
    </source>
</evidence>
<reference evidence="1 2" key="1">
    <citation type="submission" date="2019-03" db="EMBL/GenBank/DDBJ databases">
        <title>Sequencing the genomes of 1000 actinobacteria strains.</title>
        <authorList>
            <person name="Klenk H.-P."/>
        </authorList>
    </citation>
    <scope>NUCLEOTIDE SEQUENCE [LARGE SCALE GENOMIC DNA]</scope>
    <source>
        <strain evidence="1 2">DSM 44969</strain>
    </source>
</reference>
<name>A0A4R1HNJ3_PSEEN</name>
<dbReference type="EMBL" id="SMFZ01000002">
    <property type="protein sequence ID" value="TCK21940.1"/>
    <property type="molecule type" value="Genomic_DNA"/>
</dbReference>
<dbReference type="Proteomes" id="UP000295560">
    <property type="component" value="Unassembled WGS sequence"/>
</dbReference>
<evidence type="ECO:0000313" key="1">
    <source>
        <dbReference type="EMBL" id="TCK21940.1"/>
    </source>
</evidence>
<organism evidence="1 2">
    <name type="scientific">Pseudonocardia endophytica</name>
    <dbReference type="NCBI Taxonomy" id="401976"/>
    <lineage>
        <taxon>Bacteria</taxon>
        <taxon>Bacillati</taxon>
        <taxon>Actinomycetota</taxon>
        <taxon>Actinomycetes</taxon>
        <taxon>Pseudonocardiales</taxon>
        <taxon>Pseudonocardiaceae</taxon>
        <taxon>Pseudonocardia</taxon>
    </lineage>
</organism>
<comment type="caution">
    <text evidence="1">The sequence shown here is derived from an EMBL/GenBank/DDBJ whole genome shotgun (WGS) entry which is preliminary data.</text>
</comment>
<proteinExistence type="predicted"/>
<dbReference type="AlphaFoldDB" id="A0A4R1HNJ3"/>
<protein>
    <submittedName>
        <fullName evidence="1">Uncharacterized protein</fullName>
    </submittedName>
</protein>
<gene>
    <name evidence="1" type="ORF">EV378_5937</name>
</gene>